<evidence type="ECO:0000256" key="15">
    <source>
        <dbReference type="SAM" id="SignalP"/>
    </source>
</evidence>
<comment type="function">
    <text evidence="13">Is responsible for the charging of tRNA(Phe) with phenylalanine in mitochondrial translation.</text>
</comment>
<evidence type="ECO:0000256" key="13">
    <source>
        <dbReference type="ARBA" id="ARBA00057761"/>
    </source>
</evidence>
<dbReference type="Pfam" id="PF03147">
    <property type="entry name" value="FDX-ACB"/>
    <property type="match status" value="1"/>
</dbReference>
<sequence length="463" mass="53076">MATTLAPRTLLRVASAATMCTGPTVIQTVRYNSSSSSTVEILKKTYPIDEWTNVTPSIIELTNRKLHLNPSHPIGILRNMFETQLGQIGGYTFYNSFEPVVSTYENFDVLGFPQDHPGRSKTDTYYVNKSTLLRTHTSAHEAECYKNCKTPGYLISADVYRRDTIDKTHYPAFHQMEGAYTWSRTEHPGESLVDAIQRDLDRLPKPDIIVEDPNPPFHPERNPKELSMSDREIELVSAHLKRTIELLLSAVFNRAREAALASGSQDPDLQAPLKARWIEAYFPWTAPSYEIEIWWKGDWLEMCGCGVERQHVLHNVGINDKVSWAFGIGLERMAMLLFGIPDIRLFWTKDPRFASQFSEGIVTNFKPYSKYPGTLRDVAFWIPKDSEGIHENDIMSLVRDIAGDVVENVSLHDEFVHPKTGRKSQCYRINYQSMDRSLTNNEINKYQDEFRAQLANKYDIELR</sequence>
<comment type="catalytic activity">
    <reaction evidence="12">
        <text>tRNA(Phe) + L-phenylalanine + ATP = L-phenylalanyl-tRNA(Phe) + AMP + diphosphate + H(+)</text>
        <dbReference type="Rhea" id="RHEA:19413"/>
        <dbReference type="Rhea" id="RHEA-COMP:9668"/>
        <dbReference type="Rhea" id="RHEA-COMP:9699"/>
        <dbReference type="ChEBI" id="CHEBI:15378"/>
        <dbReference type="ChEBI" id="CHEBI:30616"/>
        <dbReference type="ChEBI" id="CHEBI:33019"/>
        <dbReference type="ChEBI" id="CHEBI:58095"/>
        <dbReference type="ChEBI" id="CHEBI:78442"/>
        <dbReference type="ChEBI" id="CHEBI:78531"/>
        <dbReference type="ChEBI" id="CHEBI:456215"/>
        <dbReference type="EC" id="6.1.1.20"/>
    </reaction>
</comment>
<evidence type="ECO:0000256" key="5">
    <source>
        <dbReference type="ARBA" id="ARBA00022741"/>
    </source>
</evidence>
<dbReference type="GO" id="GO:0005524">
    <property type="term" value="F:ATP binding"/>
    <property type="evidence" value="ECO:0007669"/>
    <property type="project" value="UniProtKB-KW"/>
</dbReference>
<dbReference type="NCBIfam" id="TIGR00469">
    <property type="entry name" value="pheS_mito"/>
    <property type="match status" value="1"/>
</dbReference>
<dbReference type="Pfam" id="PF01409">
    <property type="entry name" value="tRNA-synt_2d"/>
    <property type="match status" value="2"/>
</dbReference>
<dbReference type="EC" id="6.1.1.20" evidence="3"/>
<dbReference type="SUPFAM" id="SSF55681">
    <property type="entry name" value="Class II aaRS and biotin synthetases"/>
    <property type="match status" value="1"/>
</dbReference>
<dbReference type="PROSITE" id="PS51447">
    <property type="entry name" value="FDX_ACB"/>
    <property type="match status" value="1"/>
</dbReference>
<keyword evidence="9" id="KW-0496">Mitochondrion</keyword>
<dbReference type="SUPFAM" id="SSF54991">
    <property type="entry name" value="Anticodon-binding domain of PheRS"/>
    <property type="match status" value="1"/>
</dbReference>
<dbReference type="AlphaFoldDB" id="A0A5E8BVN5"/>
<evidence type="ECO:0000256" key="8">
    <source>
        <dbReference type="ARBA" id="ARBA00022946"/>
    </source>
</evidence>
<keyword evidence="19" id="KW-1185">Reference proteome</keyword>
<evidence type="ECO:0000256" key="2">
    <source>
        <dbReference type="ARBA" id="ARBA00008226"/>
    </source>
</evidence>
<organism evidence="18 19">
    <name type="scientific">Magnusiomyces paraingens</name>
    <dbReference type="NCBI Taxonomy" id="2606893"/>
    <lineage>
        <taxon>Eukaryota</taxon>
        <taxon>Fungi</taxon>
        <taxon>Dikarya</taxon>
        <taxon>Ascomycota</taxon>
        <taxon>Saccharomycotina</taxon>
        <taxon>Dipodascomycetes</taxon>
        <taxon>Dipodascales</taxon>
        <taxon>Dipodascaceae</taxon>
        <taxon>Magnusiomyces</taxon>
    </lineage>
</organism>
<dbReference type="InterPro" id="IPR005121">
    <property type="entry name" value="Fdx_antiC-bd"/>
</dbReference>
<evidence type="ECO:0000313" key="19">
    <source>
        <dbReference type="Proteomes" id="UP000398389"/>
    </source>
</evidence>
<dbReference type="PANTHER" id="PTHR11538">
    <property type="entry name" value="PHENYLALANYL-TRNA SYNTHETASE"/>
    <property type="match status" value="1"/>
</dbReference>
<keyword evidence="4" id="KW-0436">Ligase</keyword>
<evidence type="ECO:0000256" key="12">
    <source>
        <dbReference type="ARBA" id="ARBA00049255"/>
    </source>
</evidence>
<keyword evidence="7" id="KW-0648">Protein biosynthesis</keyword>
<dbReference type="GO" id="GO:0006432">
    <property type="term" value="P:phenylalanyl-tRNA aminoacylation"/>
    <property type="evidence" value="ECO:0007669"/>
    <property type="project" value="InterPro"/>
</dbReference>
<evidence type="ECO:0000256" key="6">
    <source>
        <dbReference type="ARBA" id="ARBA00022840"/>
    </source>
</evidence>
<dbReference type="PROSITE" id="PS50862">
    <property type="entry name" value="AA_TRNA_LIGASE_II"/>
    <property type="match status" value="1"/>
</dbReference>
<dbReference type="SMART" id="SM00896">
    <property type="entry name" value="FDX-ACB"/>
    <property type="match status" value="1"/>
</dbReference>
<dbReference type="FunFam" id="3.30.70.380:FF:000002">
    <property type="entry name" value="phenylalanine--tRNA ligase, mitochondrial"/>
    <property type="match status" value="1"/>
</dbReference>
<evidence type="ECO:0000259" key="16">
    <source>
        <dbReference type="PROSITE" id="PS50862"/>
    </source>
</evidence>
<dbReference type="GO" id="GO:0000049">
    <property type="term" value="F:tRNA binding"/>
    <property type="evidence" value="ECO:0007669"/>
    <property type="project" value="InterPro"/>
</dbReference>
<evidence type="ECO:0000256" key="11">
    <source>
        <dbReference type="ARBA" id="ARBA00031194"/>
    </source>
</evidence>
<comment type="subcellular location">
    <subcellularLocation>
        <location evidence="1">Mitochondrion matrix</location>
    </subcellularLocation>
</comment>
<feature type="domain" description="FDX-ACB" evidence="17">
    <location>
        <begin position="369"/>
        <end position="463"/>
    </location>
</feature>
<feature type="chain" id="PRO_5022948482" description="Phenylalanine--tRNA ligase, mitochondrial" evidence="15">
    <location>
        <begin position="17"/>
        <end position="463"/>
    </location>
</feature>
<keyword evidence="10" id="KW-0030">Aminoacyl-tRNA synthetase</keyword>
<dbReference type="EMBL" id="CABVLU010000003">
    <property type="protein sequence ID" value="VVT55728.1"/>
    <property type="molecule type" value="Genomic_DNA"/>
</dbReference>
<feature type="domain" description="Aminoacyl-transfer RNA synthetases class-II family profile" evidence="16">
    <location>
        <begin position="157"/>
        <end position="351"/>
    </location>
</feature>
<reference evidence="18 19" key="1">
    <citation type="submission" date="2019-09" db="EMBL/GenBank/DDBJ databases">
        <authorList>
            <person name="Brejova B."/>
        </authorList>
    </citation>
    <scope>NUCLEOTIDE SEQUENCE [LARGE SCALE GENOMIC DNA]</scope>
</reference>
<evidence type="ECO:0000259" key="17">
    <source>
        <dbReference type="PROSITE" id="PS51447"/>
    </source>
</evidence>
<dbReference type="Proteomes" id="UP000398389">
    <property type="component" value="Unassembled WGS sequence"/>
</dbReference>
<dbReference type="CDD" id="cd00496">
    <property type="entry name" value="PheRS_alpha_core"/>
    <property type="match status" value="1"/>
</dbReference>
<gene>
    <name evidence="18" type="ORF">SAPINGB_P004708</name>
</gene>
<evidence type="ECO:0000256" key="7">
    <source>
        <dbReference type="ARBA" id="ARBA00022917"/>
    </source>
</evidence>
<dbReference type="InterPro" id="IPR045864">
    <property type="entry name" value="aa-tRNA-synth_II/BPL/LPL"/>
</dbReference>
<accession>A0A5E8BVN5</accession>
<feature type="signal peptide" evidence="15">
    <location>
        <begin position="1"/>
        <end position="16"/>
    </location>
</feature>
<evidence type="ECO:0000256" key="10">
    <source>
        <dbReference type="ARBA" id="ARBA00023146"/>
    </source>
</evidence>
<dbReference type="GO" id="GO:0005759">
    <property type="term" value="C:mitochondrial matrix"/>
    <property type="evidence" value="ECO:0007669"/>
    <property type="project" value="UniProtKB-SubCell"/>
</dbReference>
<dbReference type="InterPro" id="IPR036690">
    <property type="entry name" value="Fdx_antiC-bd_sf"/>
</dbReference>
<evidence type="ECO:0000313" key="18">
    <source>
        <dbReference type="EMBL" id="VVT55728.1"/>
    </source>
</evidence>
<dbReference type="PANTHER" id="PTHR11538:SF41">
    <property type="entry name" value="PHENYLALANINE--TRNA LIGASE, MITOCHONDRIAL"/>
    <property type="match status" value="1"/>
</dbReference>
<evidence type="ECO:0000256" key="4">
    <source>
        <dbReference type="ARBA" id="ARBA00022598"/>
    </source>
</evidence>
<keyword evidence="15" id="KW-0732">Signal</keyword>
<dbReference type="Gene3D" id="3.30.930.10">
    <property type="entry name" value="Bira Bifunctional Protein, Domain 2"/>
    <property type="match status" value="1"/>
</dbReference>
<dbReference type="GeneID" id="43583523"/>
<protein>
    <recommendedName>
        <fullName evidence="14">Phenylalanine--tRNA ligase, mitochondrial</fullName>
        <ecNumber evidence="3">6.1.1.20</ecNumber>
    </recommendedName>
    <alternativeName>
        <fullName evidence="11">Phenylalanyl-tRNA synthetase</fullName>
    </alternativeName>
</protein>
<name>A0A5E8BVN5_9ASCO</name>
<dbReference type="OrthoDB" id="4457at2759"/>
<evidence type="ECO:0000256" key="9">
    <source>
        <dbReference type="ARBA" id="ARBA00023128"/>
    </source>
</evidence>
<keyword evidence="5" id="KW-0547">Nucleotide-binding</keyword>
<keyword evidence="6" id="KW-0067">ATP-binding</keyword>
<dbReference type="FunFam" id="3.30.930.10:FF:000053">
    <property type="entry name" value="Phenylalanyl-tRNA synthetase mitochondrial"/>
    <property type="match status" value="1"/>
</dbReference>
<dbReference type="Gene3D" id="3.30.70.380">
    <property type="entry name" value="Ferrodoxin-fold anticodon-binding domain"/>
    <property type="match status" value="1"/>
</dbReference>
<evidence type="ECO:0000256" key="14">
    <source>
        <dbReference type="ARBA" id="ARBA00073229"/>
    </source>
</evidence>
<evidence type="ECO:0000256" key="1">
    <source>
        <dbReference type="ARBA" id="ARBA00004305"/>
    </source>
</evidence>
<keyword evidence="8" id="KW-0809">Transit peptide</keyword>
<proteinExistence type="inferred from homology"/>
<dbReference type="InterPro" id="IPR002319">
    <property type="entry name" value="Phenylalanyl-tRNA_Synthase"/>
</dbReference>
<dbReference type="InterPro" id="IPR006195">
    <property type="entry name" value="aa-tRNA-synth_II"/>
</dbReference>
<dbReference type="InterPro" id="IPR004530">
    <property type="entry name" value="Phe-tRNA-synth_IIc_mito"/>
</dbReference>
<evidence type="ECO:0000256" key="3">
    <source>
        <dbReference type="ARBA" id="ARBA00012814"/>
    </source>
</evidence>
<comment type="similarity">
    <text evidence="2">Belongs to the class-II aminoacyl-tRNA synthetase family.</text>
</comment>
<dbReference type="RefSeq" id="XP_031855314.1">
    <property type="nucleotide sequence ID" value="XM_031999423.1"/>
</dbReference>
<dbReference type="GO" id="GO:0004826">
    <property type="term" value="F:phenylalanine-tRNA ligase activity"/>
    <property type="evidence" value="ECO:0007669"/>
    <property type="project" value="UniProtKB-EC"/>
</dbReference>